<name>A0A9W7TVH7_TRIRA</name>
<dbReference type="CDD" id="cd00024">
    <property type="entry name" value="CD_CSD"/>
    <property type="match status" value="1"/>
</dbReference>
<dbReference type="Gene3D" id="3.30.70.270">
    <property type="match status" value="1"/>
</dbReference>
<dbReference type="EMBL" id="JAFHDT010000012">
    <property type="protein sequence ID" value="KAI7802899.1"/>
    <property type="molecule type" value="Genomic_DNA"/>
</dbReference>
<dbReference type="InterPro" id="IPR056924">
    <property type="entry name" value="SH3_Tf2-1"/>
</dbReference>
<evidence type="ECO:0000259" key="6">
    <source>
        <dbReference type="PROSITE" id="PS50878"/>
    </source>
</evidence>
<evidence type="ECO:0000313" key="8">
    <source>
        <dbReference type="Proteomes" id="UP001059041"/>
    </source>
</evidence>
<comment type="subcellular location">
    <subcellularLocation>
        <location evidence="1">Nucleus</location>
    </subcellularLocation>
</comment>
<dbReference type="PANTHER" id="PTHR24559:SF440">
    <property type="entry name" value="RIBONUCLEASE H"/>
    <property type="match status" value="1"/>
</dbReference>
<gene>
    <name evidence="7" type="ORF">IRJ41_021138</name>
</gene>
<dbReference type="PROSITE" id="PS50013">
    <property type="entry name" value="CHROMO_2"/>
    <property type="match status" value="1"/>
</dbReference>
<dbReference type="SMART" id="SM00298">
    <property type="entry name" value="CHROMO"/>
    <property type="match status" value="1"/>
</dbReference>
<comment type="similarity">
    <text evidence="2">Belongs to the beta type-B retroviral polymerase family. HERV class-II K(HML-2) pol subfamily.</text>
</comment>
<feature type="domain" description="Chromo" evidence="5">
    <location>
        <begin position="214"/>
        <end position="272"/>
    </location>
</feature>
<protein>
    <recommendedName>
        <fullName evidence="3">ribonuclease H</fullName>
        <ecNumber evidence="3">3.1.26.4</ecNumber>
    </recommendedName>
</protein>
<dbReference type="SUPFAM" id="SSF56672">
    <property type="entry name" value="DNA/RNA polymerases"/>
    <property type="match status" value="1"/>
</dbReference>
<dbReference type="InterPro" id="IPR016197">
    <property type="entry name" value="Chromo-like_dom_sf"/>
</dbReference>
<evidence type="ECO:0000313" key="7">
    <source>
        <dbReference type="EMBL" id="KAI7802899.1"/>
    </source>
</evidence>
<dbReference type="InterPro" id="IPR023780">
    <property type="entry name" value="Chromo_domain"/>
</dbReference>
<sequence length="276" mass="31522">MPFGLTNAPAVFQALINDVLRDMLNLFVFVYLDDILIFSASAQEHTEHVRRAPNSLLDSGKHSASSLEPKPVCRLGTTLKVEVGVPSATSFIRRCRLTWRKVRHNLLRASQSYQRQANRRRRPGPTLRPGQRVWLATKNLPLRVESRKLAQKYIGPFRVARRVNPVTYRLYLPSSLKINPTFHVSLLKPVVSSPFVPAGRPPPPPRIIQGQPAYTVRRILDTRRVQRSVQYLVDWEGYGPEERSWVPAKDILDPDLIRQFKARDPSSRPGPDNILM</sequence>
<dbReference type="Pfam" id="PF24626">
    <property type="entry name" value="SH3_Tf2-1"/>
    <property type="match status" value="1"/>
</dbReference>
<keyword evidence="8" id="KW-1185">Reference proteome</keyword>
<dbReference type="InterPro" id="IPR043128">
    <property type="entry name" value="Rev_trsase/Diguanyl_cyclase"/>
</dbReference>
<dbReference type="SUPFAM" id="SSF54160">
    <property type="entry name" value="Chromo domain-like"/>
    <property type="match status" value="1"/>
</dbReference>
<evidence type="ECO:0000256" key="1">
    <source>
        <dbReference type="ARBA" id="ARBA00004123"/>
    </source>
</evidence>
<accession>A0A9W7TVH7</accession>
<proteinExistence type="inferred from homology"/>
<evidence type="ECO:0000256" key="2">
    <source>
        <dbReference type="ARBA" id="ARBA00010879"/>
    </source>
</evidence>
<dbReference type="InterPro" id="IPR043502">
    <property type="entry name" value="DNA/RNA_pol_sf"/>
</dbReference>
<evidence type="ECO:0000256" key="3">
    <source>
        <dbReference type="ARBA" id="ARBA00012180"/>
    </source>
</evidence>
<dbReference type="Gene3D" id="2.40.50.40">
    <property type="match status" value="1"/>
</dbReference>
<dbReference type="InterPro" id="IPR000953">
    <property type="entry name" value="Chromo/chromo_shadow_dom"/>
</dbReference>
<comment type="caution">
    <text evidence="7">The sequence shown here is derived from an EMBL/GenBank/DDBJ whole genome shotgun (WGS) entry which is preliminary data.</text>
</comment>
<reference evidence="7" key="1">
    <citation type="submission" date="2021-02" db="EMBL/GenBank/DDBJ databases">
        <title>Comparative genomics reveals that relaxation of natural selection precedes convergent phenotypic evolution of cavefish.</title>
        <authorList>
            <person name="Peng Z."/>
        </authorList>
    </citation>
    <scope>NUCLEOTIDE SEQUENCE</scope>
    <source>
        <tissue evidence="7">Muscle</tissue>
    </source>
</reference>
<dbReference type="InterPro" id="IPR000477">
    <property type="entry name" value="RT_dom"/>
</dbReference>
<dbReference type="AlphaFoldDB" id="A0A9W7TVH7"/>
<dbReference type="InterPro" id="IPR053134">
    <property type="entry name" value="RNA-dir_DNA_polymerase"/>
</dbReference>
<dbReference type="Proteomes" id="UP001059041">
    <property type="component" value="Linkage Group LG12"/>
</dbReference>
<evidence type="ECO:0000259" key="5">
    <source>
        <dbReference type="PROSITE" id="PS50013"/>
    </source>
</evidence>
<dbReference type="EC" id="3.1.26.4" evidence="3"/>
<organism evidence="7 8">
    <name type="scientific">Triplophysa rosa</name>
    <name type="common">Cave loach</name>
    <dbReference type="NCBI Taxonomy" id="992332"/>
    <lineage>
        <taxon>Eukaryota</taxon>
        <taxon>Metazoa</taxon>
        <taxon>Chordata</taxon>
        <taxon>Craniata</taxon>
        <taxon>Vertebrata</taxon>
        <taxon>Euteleostomi</taxon>
        <taxon>Actinopterygii</taxon>
        <taxon>Neopterygii</taxon>
        <taxon>Teleostei</taxon>
        <taxon>Ostariophysi</taxon>
        <taxon>Cypriniformes</taxon>
        <taxon>Nemacheilidae</taxon>
        <taxon>Triplophysa</taxon>
    </lineage>
</organism>
<dbReference type="GO" id="GO:0004523">
    <property type="term" value="F:RNA-DNA hybrid ribonuclease activity"/>
    <property type="evidence" value="ECO:0007669"/>
    <property type="project" value="UniProtKB-EC"/>
</dbReference>
<dbReference type="PANTHER" id="PTHR24559">
    <property type="entry name" value="TRANSPOSON TY3-I GAG-POL POLYPROTEIN"/>
    <property type="match status" value="1"/>
</dbReference>
<dbReference type="PROSITE" id="PS50878">
    <property type="entry name" value="RT_POL"/>
    <property type="match status" value="1"/>
</dbReference>
<dbReference type="Pfam" id="PF00385">
    <property type="entry name" value="Chromo"/>
    <property type="match status" value="1"/>
</dbReference>
<dbReference type="GO" id="GO:0005634">
    <property type="term" value="C:nucleus"/>
    <property type="evidence" value="ECO:0007669"/>
    <property type="project" value="UniProtKB-SubCell"/>
</dbReference>
<evidence type="ECO:0000256" key="4">
    <source>
        <dbReference type="SAM" id="MobiDB-lite"/>
    </source>
</evidence>
<feature type="region of interest" description="Disordered" evidence="4">
    <location>
        <begin position="110"/>
        <end position="129"/>
    </location>
</feature>
<dbReference type="Pfam" id="PF00078">
    <property type="entry name" value="RVT_1"/>
    <property type="match status" value="1"/>
</dbReference>
<feature type="domain" description="Reverse transcriptase" evidence="6">
    <location>
        <begin position="1"/>
        <end position="87"/>
    </location>
</feature>